<reference evidence="1" key="1">
    <citation type="submission" date="2021-01" db="EMBL/GenBank/DDBJ databases">
        <authorList>
            <person name="Corre E."/>
            <person name="Pelletier E."/>
            <person name="Niang G."/>
            <person name="Scheremetjew M."/>
            <person name="Finn R."/>
            <person name="Kale V."/>
            <person name="Holt S."/>
            <person name="Cochrane G."/>
            <person name="Meng A."/>
            <person name="Brown T."/>
            <person name="Cohen L."/>
        </authorList>
    </citation>
    <scope>NUCLEOTIDE SEQUENCE</scope>
    <source>
        <strain evidence="1">CCMP3105</strain>
    </source>
</reference>
<evidence type="ECO:0000313" key="1">
    <source>
        <dbReference type="EMBL" id="CAE4664707.1"/>
    </source>
</evidence>
<accession>A0A7S4T7L3</accession>
<gene>
    <name evidence="1" type="ORF">AMON00008_LOCUS62129</name>
</gene>
<name>A0A7S4T7L3_9DINO</name>
<dbReference type="AlphaFoldDB" id="A0A7S4T7L3"/>
<proteinExistence type="predicted"/>
<sequence length="124" mass="14315">MHDNLDVPYVAQLRAEERAKVHREGEIPDCLDDVRAIRRQHRIVNWKPLVMRSGIAVQWCCALFVAMVCRQLVHTCFVFLSLAINNQHVIKLGRSLFRSALSTKRLESLAATCMLLRLFRDLSN</sequence>
<protein>
    <submittedName>
        <fullName evidence="1">Uncharacterized protein</fullName>
    </submittedName>
</protein>
<dbReference type="EMBL" id="HBNR01086690">
    <property type="protein sequence ID" value="CAE4664707.1"/>
    <property type="molecule type" value="Transcribed_RNA"/>
</dbReference>
<organism evidence="1">
    <name type="scientific">Alexandrium monilatum</name>
    <dbReference type="NCBI Taxonomy" id="311494"/>
    <lineage>
        <taxon>Eukaryota</taxon>
        <taxon>Sar</taxon>
        <taxon>Alveolata</taxon>
        <taxon>Dinophyceae</taxon>
        <taxon>Gonyaulacales</taxon>
        <taxon>Pyrocystaceae</taxon>
        <taxon>Alexandrium</taxon>
    </lineage>
</organism>